<evidence type="ECO:0000313" key="1">
    <source>
        <dbReference type="EMBL" id="KKL52809.1"/>
    </source>
</evidence>
<sequence length="66" mass="7298">MPATDDCDCEFDAYAGEDSGEESWHYKRTCKHCGCVWYGLHCPHDLCQNACPVCEVKPTPEGTADA</sequence>
<accession>A0A0F9CUH4</accession>
<name>A0A0F9CUH4_9ZZZZ</name>
<dbReference type="AlphaFoldDB" id="A0A0F9CUH4"/>
<protein>
    <submittedName>
        <fullName evidence="1">Uncharacterized protein</fullName>
    </submittedName>
</protein>
<organism evidence="1">
    <name type="scientific">marine sediment metagenome</name>
    <dbReference type="NCBI Taxonomy" id="412755"/>
    <lineage>
        <taxon>unclassified sequences</taxon>
        <taxon>metagenomes</taxon>
        <taxon>ecological metagenomes</taxon>
    </lineage>
</organism>
<comment type="caution">
    <text evidence="1">The sequence shown here is derived from an EMBL/GenBank/DDBJ whole genome shotgun (WGS) entry which is preliminary data.</text>
</comment>
<gene>
    <name evidence="1" type="ORF">LCGC14_2281710</name>
</gene>
<proteinExistence type="predicted"/>
<reference evidence="1" key="1">
    <citation type="journal article" date="2015" name="Nature">
        <title>Complex archaea that bridge the gap between prokaryotes and eukaryotes.</title>
        <authorList>
            <person name="Spang A."/>
            <person name="Saw J.H."/>
            <person name="Jorgensen S.L."/>
            <person name="Zaremba-Niedzwiedzka K."/>
            <person name="Martijn J."/>
            <person name="Lind A.E."/>
            <person name="van Eijk R."/>
            <person name="Schleper C."/>
            <person name="Guy L."/>
            <person name="Ettema T.J."/>
        </authorList>
    </citation>
    <scope>NUCLEOTIDE SEQUENCE</scope>
</reference>
<dbReference type="EMBL" id="LAZR01031760">
    <property type="protein sequence ID" value="KKL52809.1"/>
    <property type="molecule type" value="Genomic_DNA"/>
</dbReference>